<evidence type="ECO:0000313" key="3">
    <source>
        <dbReference type="Proteomes" id="UP001597018"/>
    </source>
</evidence>
<dbReference type="Pfam" id="PF01323">
    <property type="entry name" value="DSBA"/>
    <property type="match status" value="1"/>
</dbReference>
<dbReference type="PANTHER" id="PTHR13887">
    <property type="entry name" value="GLUTATHIONE S-TRANSFERASE KAPPA"/>
    <property type="match status" value="1"/>
</dbReference>
<protein>
    <submittedName>
        <fullName evidence="2">DsbA family protein</fullName>
    </submittedName>
</protein>
<sequence>MSRVEIVLDFVCAFSYLGFTRLRVVAEQLRSGGADVGIDISPHQLRPQAPDVPEPIFEVHRRDRGEEFARQVRTDRSLGRDDGLTFRFDRALFVNTERAHRLAALAGQQGLAESMTERLFRAYFTDGLDIADLETLRDLARRVGADPAQPWPDISEALKRNSEAGVTDTPVFRFANGTVLAGEQTTQTLHDALSAS</sequence>
<gene>
    <name evidence="2" type="ORF">ACFQ16_20565</name>
</gene>
<evidence type="ECO:0000259" key="1">
    <source>
        <dbReference type="Pfam" id="PF01323"/>
    </source>
</evidence>
<dbReference type="Gene3D" id="3.40.30.10">
    <property type="entry name" value="Glutaredoxin"/>
    <property type="match status" value="1"/>
</dbReference>
<dbReference type="PANTHER" id="PTHR13887:SF41">
    <property type="entry name" value="THIOREDOXIN SUPERFAMILY PROTEIN"/>
    <property type="match status" value="1"/>
</dbReference>
<feature type="domain" description="DSBA-like thioredoxin" evidence="1">
    <location>
        <begin position="4"/>
        <end position="193"/>
    </location>
</feature>
<dbReference type="InterPro" id="IPR036249">
    <property type="entry name" value="Thioredoxin-like_sf"/>
</dbReference>
<evidence type="ECO:0000313" key="2">
    <source>
        <dbReference type="EMBL" id="MFD0922144.1"/>
    </source>
</evidence>
<comment type="caution">
    <text evidence="2">The sequence shown here is derived from an EMBL/GenBank/DDBJ whole genome shotgun (WGS) entry which is preliminary data.</text>
</comment>
<dbReference type="RefSeq" id="WP_263251527.1">
    <property type="nucleotide sequence ID" value="NZ_BAABLT010000046.1"/>
</dbReference>
<name>A0ABW3FWA2_9PSEU</name>
<accession>A0ABW3FWA2</accession>
<proteinExistence type="predicted"/>
<dbReference type="SUPFAM" id="SSF52833">
    <property type="entry name" value="Thioredoxin-like"/>
    <property type="match status" value="1"/>
</dbReference>
<organism evidence="2 3">
    <name type="scientific">Saccharopolyspora rosea</name>
    <dbReference type="NCBI Taxonomy" id="524884"/>
    <lineage>
        <taxon>Bacteria</taxon>
        <taxon>Bacillati</taxon>
        <taxon>Actinomycetota</taxon>
        <taxon>Actinomycetes</taxon>
        <taxon>Pseudonocardiales</taxon>
        <taxon>Pseudonocardiaceae</taxon>
        <taxon>Saccharopolyspora</taxon>
    </lineage>
</organism>
<dbReference type="InterPro" id="IPR001853">
    <property type="entry name" value="DSBA-like_thioredoxin_dom"/>
</dbReference>
<dbReference type="Proteomes" id="UP001597018">
    <property type="component" value="Unassembled WGS sequence"/>
</dbReference>
<dbReference type="EMBL" id="JBHTIW010000018">
    <property type="protein sequence ID" value="MFD0922144.1"/>
    <property type="molecule type" value="Genomic_DNA"/>
</dbReference>
<reference evidence="3" key="1">
    <citation type="journal article" date="2019" name="Int. J. Syst. Evol. Microbiol.">
        <title>The Global Catalogue of Microorganisms (GCM) 10K type strain sequencing project: providing services to taxonomists for standard genome sequencing and annotation.</title>
        <authorList>
            <consortium name="The Broad Institute Genomics Platform"/>
            <consortium name="The Broad Institute Genome Sequencing Center for Infectious Disease"/>
            <person name="Wu L."/>
            <person name="Ma J."/>
        </authorList>
    </citation>
    <scope>NUCLEOTIDE SEQUENCE [LARGE SCALE GENOMIC DNA]</scope>
    <source>
        <strain evidence="3">CCUG 56401</strain>
    </source>
</reference>
<keyword evidence="3" id="KW-1185">Reference proteome</keyword>